<feature type="domain" description="EamA" evidence="3">
    <location>
        <begin position="9"/>
        <end position="140"/>
    </location>
</feature>
<dbReference type="InterPro" id="IPR000620">
    <property type="entry name" value="EamA_dom"/>
</dbReference>
<dbReference type="GO" id="GO:0016020">
    <property type="term" value="C:membrane"/>
    <property type="evidence" value="ECO:0007669"/>
    <property type="project" value="InterPro"/>
</dbReference>
<feature type="transmembrane region" description="Helical" evidence="2">
    <location>
        <begin position="124"/>
        <end position="142"/>
    </location>
</feature>
<dbReference type="STRING" id="768706.Desor_2393"/>
<feature type="transmembrane region" description="Helical" evidence="2">
    <location>
        <begin position="148"/>
        <end position="169"/>
    </location>
</feature>
<dbReference type="HOGENOM" id="CLU_033863_0_2_9"/>
<gene>
    <name evidence="4" type="ordered locus">Desor_2393</name>
</gene>
<keyword evidence="5" id="KW-1185">Reference proteome</keyword>
<feature type="transmembrane region" description="Helical" evidence="2">
    <location>
        <begin position="99"/>
        <end position="117"/>
    </location>
</feature>
<sequence length="304" mass="33360">MKAKAGIFLSLLIGVFSLSTSAIFVRLASASAAITAFYRLLFTLLILLPFLLLSKKNRTVLFGLSKKQWILGFSSGLLLAIHYVLWFESLNYTSVASSTALVTLQPLFSIMLGYLFLKECLGRLTFLGCVISIAGCFIIGWGDFQTSYRALLGDLLALLAAAIISIYFFIGQIVRRDTPLIPYSVTGYLSSVVFLGLYALIQQNSFTHYPISTWRAFLGLALISTICGQLIFNLLLKWVSATTISMSILGEPIGTCILAYFVLNEAINFQQGVGIAIIIVGLIIFFLPIKAIVENREISSSLTK</sequence>
<feature type="transmembrane region" description="Helical" evidence="2">
    <location>
        <begin position="269"/>
        <end position="289"/>
    </location>
</feature>
<feature type="transmembrane region" description="Helical" evidence="2">
    <location>
        <begin position="243"/>
        <end position="263"/>
    </location>
</feature>
<keyword evidence="2" id="KW-0812">Transmembrane</keyword>
<organism evidence="4 5">
    <name type="scientific">Desulfosporosinus orientis (strain ATCC 19365 / DSM 765 / NCIMB 8382 / VKM B-1628 / Singapore I)</name>
    <name type="common">Desulfotomaculum orientis</name>
    <dbReference type="NCBI Taxonomy" id="768706"/>
    <lineage>
        <taxon>Bacteria</taxon>
        <taxon>Bacillati</taxon>
        <taxon>Bacillota</taxon>
        <taxon>Clostridia</taxon>
        <taxon>Eubacteriales</taxon>
        <taxon>Desulfitobacteriaceae</taxon>
        <taxon>Desulfosporosinus</taxon>
    </lineage>
</organism>
<proteinExistence type="inferred from homology"/>
<evidence type="ECO:0000259" key="3">
    <source>
        <dbReference type="Pfam" id="PF00892"/>
    </source>
</evidence>
<dbReference type="PANTHER" id="PTHR22911:SF76">
    <property type="entry name" value="EAMA DOMAIN-CONTAINING PROTEIN"/>
    <property type="match status" value="1"/>
</dbReference>
<reference evidence="5" key="1">
    <citation type="submission" date="2011-11" db="EMBL/GenBank/DDBJ databases">
        <title>Complete sequence of Desulfosporosinus orientis DSM 765.</title>
        <authorList>
            <person name="Lucas S."/>
            <person name="Han J."/>
            <person name="Lapidus A."/>
            <person name="Cheng J.-F."/>
            <person name="Goodwin L."/>
            <person name="Pitluck S."/>
            <person name="Peters L."/>
            <person name="Ovchinnikova G."/>
            <person name="Teshima H."/>
            <person name="Detter J.C."/>
            <person name="Han C."/>
            <person name="Tapia R."/>
            <person name="Land M."/>
            <person name="Hauser L."/>
            <person name="Kyrpides N."/>
            <person name="Ivanova N."/>
            <person name="Pagani I."/>
            <person name="Pester M."/>
            <person name="Spring S."/>
            <person name="Ollivier B."/>
            <person name="Rattei T."/>
            <person name="Klenk H.-P."/>
            <person name="Wagner M."/>
            <person name="Loy A."/>
            <person name="Woyke T."/>
        </authorList>
    </citation>
    <scope>NUCLEOTIDE SEQUENCE [LARGE SCALE GENOMIC DNA]</scope>
    <source>
        <strain evidence="5">ATCC 19365 / DSM 765 / NCIMB 8382 / VKM B-1628</strain>
    </source>
</reference>
<feature type="transmembrane region" description="Helical" evidence="2">
    <location>
        <begin position="181"/>
        <end position="201"/>
    </location>
</feature>
<dbReference type="PATRIC" id="fig|768706.3.peg.2400"/>
<keyword evidence="2" id="KW-0472">Membrane</keyword>
<evidence type="ECO:0000313" key="5">
    <source>
        <dbReference type="Proteomes" id="UP000006346"/>
    </source>
</evidence>
<dbReference type="SUPFAM" id="SSF103481">
    <property type="entry name" value="Multidrug resistance efflux transporter EmrE"/>
    <property type="match status" value="2"/>
</dbReference>
<dbReference type="InterPro" id="IPR037185">
    <property type="entry name" value="EmrE-like"/>
</dbReference>
<dbReference type="Pfam" id="PF00892">
    <property type="entry name" value="EamA"/>
    <property type="match status" value="2"/>
</dbReference>
<protein>
    <submittedName>
        <fullName evidence="4">Putative permease</fullName>
    </submittedName>
</protein>
<name>G7WF86_DESOD</name>
<comment type="similarity">
    <text evidence="1">Belongs to the EamA transporter family.</text>
</comment>
<dbReference type="PANTHER" id="PTHR22911">
    <property type="entry name" value="ACYL-MALONYL CONDENSING ENZYME-RELATED"/>
    <property type="match status" value="1"/>
</dbReference>
<feature type="transmembrane region" description="Helical" evidence="2">
    <location>
        <begin position="213"/>
        <end position="236"/>
    </location>
</feature>
<dbReference type="AlphaFoldDB" id="G7WF86"/>
<dbReference type="Proteomes" id="UP000006346">
    <property type="component" value="Chromosome"/>
</dbReference>
<feature type="transmembrane region" description="Helical" evidence="2">
    <location>
        <begin position="31"/>
        <end position="53"/>
    </location>
</feature>
<feature type="transmembrane region" description="Helical" evidence="2">
    <location>
        <begin position="69"/>
        <end position="87"/>
    </location>
</feature>
<dbReference type="KEGG" id="dor:Desor_2393"/>
<feature type="domain" description="EamA" evidence="3">
    <location>
        <begin position="152"/>
        <end position="286"/>
    </location>
</feature>
<dbReference type="OrthoDB" id="9790852at2"/>
<evidence type="ECO:0000256" key="2">
    <source>
        <dbReference type="SAM" id="Phobius"/>
    </source>
</evidence>
<dbReference type="RefSeq" id="WP_014184781.1">
    <property type="nucleotide sequence ID" value="NC_016584.1"/>
</dbReference>
<reference evidence="4 5" key="2">
    <citation type="journal article" date="2012" name="J. Bacteriol.">
        <title>Complete genome sequences of Desulfosporosinus orientis DSM765T, Desulfosporosinus youngiae DSM17734T, Desulfosporosinus meridiei DSM13257T, and Desulfosporosinus acidiphilus DSM22704T.</title>
        <authorList>
            <person name="Pester M."/>
            <person name="Brambilla E."/>
            <person name="Alazard D."/>
            <person name="Rattei T."/>
            <person name="Weinmaier T."/>
            <person name="Han J."/>
            <person name="Lucas S."/>
            <person name="Lapidus A."/>
            <person name="Cheng J.F."/>
            <person name="Goodwin L."/>
            <person name="Pitluck S."/>
            <person name="Peters L."/>
            <person name="Ovchinnikova G."/>
            <person name="Teshima H."/>
            <person name="Detter J.C."/>
            <person name="Han C.S."/>
            <person name="Tapia R."/>
            <person name="Land M.L."/>
            <person name="Hauser L."/>
            <person name="Kyrpides N.C."/>
            <person name="Ivanova N.N."/>
            <person name="Pagani I."/>
            <person name="Huntmann M."/>
            <person name="Wei C.L."/>
            <person name="Davenport K.W."/>
            <person name="Daligault H."/>
            <person name="Chain P.S."/>
            <person name="Chen A."/>
            <person name="Mavromatis K."/>
            <person name="Markowitz V."/>
            <person name="Szeto E."/>
            <person name="Mikhailova N."/>
            <person name="Pati A."/>
            <person name="Wagner M."/>
            <person name="Woyke T."/>
            <person name="Ollivier B."/>
            <person name="Klenk H.P."/>
            <person name="Spring S."/>
            <person name="Loy A."/>
        </authorList>
    </citation>
    <scope>NUCLEOTIDE SEQUENCE [LARGE SCALE GENOMIC DNA]</scope>
    <source>
        <strain evidence="5">ATCC 19365 / DSM 765 / NCIMB 8382 / VKM B-1628</strain>
    </source>
</reference>
<keyword evidence="2" id="KW-1133">Transmembrane helix</keyword>
<dbReference type="EMBL" id="CP003108">
    <property type="protein sequence ID" value="AET67972.1"/>
    <property type="molecule type" value="Genomic_DNA"/>
</dbReference>
<evidence type="ECO:0000313" key="4">
    <source>
        <dbReference type="EMBL" id="AET67972.1"/>
    </source>
</evidence>
<accession>G7WF86</accession>
<evidence type="ECO:0000256" key="1">
    <source>
        <dbReference type="ARBA" id="ARBA00007362"/>
    </source>
</evidence>
<dbReference type="eggNOG" id="COG0697">
    <property type="taxonomic scope" value="Bacteria"/>
</dbReference>